<dbReference type="SMART" id="SM00421">
    <property type="entry name" value="HTH_LUXR"/>
    <property type="match status" value="1"/>
</dbReference>
<keyword evidence="1" id="KW-0472">Membrane</keyword>
<sequence>MKKPSLSTARPARRTMALAGLLVIQSLAAVFFVGDAIADISLNGFNLHIILESLVAFALVLGVMFGAYEMRRTIERARRSERALAAASGALGELIETTFEAWGLTAAESEVALLTLKGFDVAEIARLRGAAAGTVRAQLTRVYSKAGVSSRAQFISLFIEDLLDGPVGATGAEGASQTAAV</sequence>
<evidence type="ECO:0000313" key="3">
    <source>
        <dbReference type="EMBL" id="RIA56280.1"/>
    </source>
</evidence>
<dbReference type="GO" id="GO:0003677">
    <property type="term" value="F:DNA binding"/>
    <property type="evidence" value="ECO:0007669"/>
    <property type="project" value="InterPro"/>
</dbReference>
<keyword evidence="4" id="KW-1185">Reference proteome</keyword>
<gene>
    <name evidence="3" type="ORF">BXY53_1383</name>
</gene>
<dbReference type="SUPFAM" id="SSF46894">
    <property type="entry name" value="C-terminal effector domain of the bipartite response regulators"/>
    <property type="match status" value="1"/>
</dbReference>
<dbReference type="InterPro" id="IPR000792">
    <property type="entry name" value="Tscrpt_reg_LuxR_C"/>
</dbReference>
<reference evidence="3 4" key="1">
    <citation type="submission" date="2018-08" db="EMBL/GenBank/DDBJ databases">
        <title>Genomic Encyclopedia of Archaeal and Bacterial Type Strains, Phase II (KMG-II): from individual species to whole genera.</title>
        <authorList>
            <person name="Goeker M."/>
        </authorList>
    </citation>
    <scope>NUCLEOTIDE SEQUENCE [LARGE SCALE GENOMIC DNA]</scope>
    <source>
        <strain evidence="3 4">DSM 5002</strain>
    </source>
</reference>
<dbReference type="OrthoDB" id="8277135at2"/>
<dbReference type="Proteomes" id="UP000266273">
    <property type="component" value="Unassembled WGS sequence"/>
</dbReference>
<dbReference type="InterPro" id="IPR016032">
    <property type="entry name" value="Sig_transdc_resp-reg_C-effctor"/>
</dbReference>
<dbReference type="Pfam" id="PF00196">
    <property type="entry name" value="GerE"/>
    <property type="match status" value="1"/>
</dbReference>
<comment type="caution">
    <text evidence="3">The sequence shown here is derived from an EMBL/GenBank/DDBJ whole genome shotgun (WGS) entry which is preliminary data.</text>
</comment>
<keyword evidence="1" id="KW-0812">Transmembrane</keyword>
<evidence type="ECO:0000259" key="2">
    <source>
        <dbReference type="SMART" id="SM00421"/>
    </source>
</evidence>
<name>A0A397Q436_9HYPH</name>
<dbReference type="InterPro" id="IPR036388">
    <property type="entry name" value="WH-like_DNA-bd_sf"/>
</dbReference>
<feature type="domain" description="HTH luxR-type" evidence="2">
    <location>
        <begin position="101"/>
        <end position="158"/>
    </location>
</feature>
<accession>A0A397Q436</accession>
<evidence type="ECO:0000313" key="4">
    <source>
        <dbReference type="Proteomes" id="UP000266273"/>
    </source>
</evidence>
<protein>
    <submittedName>
        <fullName evidence="3">Regulatory LuxR family protein</fullName>
    </submittedName>
</protein>
<dbReference type="RefSeq" id="WP_119061090.1">
    <property type="nucleotide sequence ID" value="NZ_QXDF01000001.1"/>
</dbReference>
<organism evidence="3 4">
    <name type="scientific">Dichotomicrobium thermohalophilum</name>
    <dbReference type="NCBI Taxonomy" id="933063"/>
    <lineage>
        <taxon>Bacteria</taxon>
        <taxon>Pseudomonadati</taxon>
        <taxon>Pseudomonadota</taxon>
        <taxon>Alphaproteobacteria</taxon>
        <taxon>Hyphomicrobiales</taxon>
        <taxon>Hyphomicrobiaceae</taxon>
        <taxon>Dichotomicrobium</taxon>
    </lineage>
</organism>
<dbReference type="EMBL" id="QXDF01000001">
    <property type="protein sequence ID" value="RIA56280.1"/>
    <property type="molecule type" value="Genomic_DNA"/>
</dbReference>
<dbReference type="GO" id="GO:0006355">
    <property type="term" value="P:regulation of DNA-templated transcription"/>
    <property type="evidence" value="ECO:0007669"/>
    <property type="project" value="InterPro"/>
</dbReference>
<feature type="transmembrane region" description="Helical" evidence="1">
    <location>
        <begin position="48"/>
        <end position="68"/>
    </location>
</feature>
<evidence type="ECO:0000256" key="1">
    <source>
        <dbReference type="SAM" id="Phobius"/>
    </source>
</evidence>
<keyword evidence="1" id="KW-1133">Transmembrane helix</keyword>
<dbReference type="Gene3D" id="1.10.10.10">
    <property type="entry name" value="Winged helix-like DNA-binding domain superfamily/Winged helix DNA-binding domain"/>
    <property type="match status" value="1"/>
</dbReference>
<proteinExistence type="predicted"/>
<dbReference type="AlphaFoldDB" id="A0A397Q436"/>